<dbReference type="GO" id="GO:0005509">
    <property type="term" value="F:calcium ion binding"/>
    <property type="evidence" value="ECO:0007669"/>
    <property type="project" value="InterPro"/>
</dbReference>
<protein>
    <submittedName>
        <fullName evidence="3">Sarcoplasmic calcium binding protein</fullName>
    </submittedName>
</protein>
<feature type="domain" description="EF-hand" evidence="2">
    <location>
        <begin position="93"/>
        <end position="128"/>
    </location>
</feature>
<proteinExistence type="evidence at transcript level"/>
<evidence type="ECO:0000256" key="1">
    <source>
        <dbReference type="ARBA" id="ARBA00022837"/>
    </source>
</evidence>
<dbReference type="SMR" id="A0A6G7MAZ4"/>
<evidence type="ECO:0000259" key="2">
    <source>
        <dbReference type="PROSITE" id="PS50222"/>
    </source>
</evidence>
<dbReference type="SUPFAM" id="SSF47473">
    <property type="entry name" value="EF-hand"/>
    <property type="match status" value="1"/>
</dbReference>
<dbReference type="Pfam" id="PF13499">
    <property type="entry name" value="EF-hand_7"/>
    <property type="match status" value="1"/>
</dbReference>
<organism evidence="3">
    <name type="scientific">Magallana angulata</name>
    <dbReference type="NCBI Taxonomy" id="2784310"/>
    <lineage>
        <taxon>Eukaryota</taxon>
        <taxon>Metazoa</taxon>
        <taxon>Spiralia</taxon>
        <taxon>Lophotrochozoa</taxon>
        <taxon>Mollusca</taxon>
        <taxon>Bivalvia</taxon>
        <taxon>Autobranchia</taxon>
        <taxon>Pteriomorphia</taxon>
        <taxon>Ostreida</taxon>
        <taxon>Ostreoidea</taxon>
        <taxon>Ostreidae</taxon>
        <taxon>Magallana</taxon>
    </lineage>
</organism>
<dbReference type="EMBL" id="MN956521">
    <property type="protein sequence ID" value="QIJ32297.1"/>
    <property type="molecule type" value="mRNA"/>
</dbReference>
<accession>A0A6G7MAZ4</accession>
<feature type="non-terminal residue" evidence="3">
    <location>
        <position position="179"/>
    </location>
</feature>
<feature type="domain" description="EF-hand" evidence="2">
    <location>
        <begin position="3"/>
        <end position="38"/>
    </location>
</feature>
<dbReference type="InterPro" id="IPR018247">
    <property type="entry name" value="EF_Hand_1_Ca_BS"/>
</dbReference>
<dbReference type="PROSITE" id="PS00018">
    <property type="entry name" value="EF_HAND_1"/>
    <property type="match status" value="2"/>
</dbReference>
<dbReference type="AlphaFoldDB" id="A0A6G7MAZ4"/>
<evidence type="ECO:0000313" key="3">
    <source>
        <dbReference type="EMBL" id="QIJ32297.1"/>
    </source>
</evidence>
<dbReference type="InterPro" id="IPR002048">
    <property type="entry name" value="EF_hand_dom"/>
</dbReference>
<dbReference type="InterPro" id="IPR011992">
    <property type="entry name" value="EF-hand-dom_pair"/>
</dbReference>
<dbReference type="Gene3D" id="1.10.238.10">
    <property type="entry name" value="EF-hand"/>
    <property type="match status" value="1"/>
</dbReference>
<sequence length="179" mass="21120">MDYLNKKWKIWYNSLDVNHDGKISIEDVEESRNKFTNLHELVGDKAKGVQVNFEDWWNKYIFRTGAGKEISESEFVQQLTEAYKKDKVGFIKEMQACFDCIFDVIDTNKDRTIDEDEFVYAFKAFGHENEALVRKAFSLYNKENKHVPLKDIVSEWVKFVTEEDTGKKDIIMEAFKEGF</sequence>
<reference evidence="3" key="1">
    <citation type="submission" date="2020-01" db="EMBL/GenBank/DDBJ databases">
        <authorList>
            <person name="Han T."/>
        </authorList>
    </citation>
    <scope>NUCLEOTIDE SEQUENCE</scope>
</reference>
<keyword evidence="1" id="KW-0106">Calcium</keyword>
<name>A0A6G7MAZ4_9BIVA</name>
<dbReference type="PROSITE" id="PS50222">
    <property type="entry name" value="EF_HAND_2"/>
    <property type="match status" value="2"/>
</dbReference>